<accession>A0A232FJC0</accession>
<organism evidence="1 2">
    <name type="scientific">Trichomalopsis sarcophagae</name>
    <dbReference type="NCBI Taxonomy" id="543379"/>
    <lineage>
        <taxon>Eukaryota</taxon>
        <taxon>Metazoa</taxon>
        <taxon>Ecdysozoa</taxon>
        <taxon>Arthropoda</taxon>
        <taxon>Hexapoda</taxon>
        <taxon>Insecta</taxon>
        <taxon>Pterygota</taxon>
        <taxon>Neoptera</taxon>
        <taxon>Endopterygota</taxon>
        <taxon>Hymenoptera</taxon>
        <taxon>Apocrita</taxon>
        <taxon>Proctotrupomorpha</taxon>
        <taxon>Chalcidoidea</taxon>
        <taxon>Pteromalidae</taxon>
        <taxon>Pteromalinae</taxon>
        <taxon>Trichomalopsis</taxon>
    </lineage>
</organism>
<comment type="caution">
    <text evidence="1">The sequence shown here is derived from an EMBL/GenBank/DDBJ whole genome shotgun (WGS) entry which is preliminary data.</text>
</comment>
<dbReference type="EMBL" id="NNAY01000136">
    <property type="protein sequence ID" value="OXU30640.1"/>
    <property type="molecule type" value="Genomic_DNA"/>
</dbReference>
<keyword evidence="2" id="KW-1185">Reference proteome</keyword>
<proteinExistence type="predicted"/>
<reference evidence="1 2" key="1">
    <citation type="journal article" date="2017" name="Curr. Biol.">
        <title>The Evolution of Venom by Co-option of Single-Copy Genes.</title>
        <authorList>
            <person name="Martinson E.O."/>
            <person name="Mrinalini"/>
            <person name="Kelkar Y.D."/>
            <person name="Chang C.H."/>
            <person name="Werren J.H."/>
        </authorList>
    </citation>
    <scope>NUCLEOTIDE SEQUENCE [LARGE SCALE GENOMIC DNA]</scope>
    <source>
        <strain evidence="1 2">Alberta</strain>
        <tissue evidence="1">Whole body</tissue>
    </source>
</reference>
<protein>
    <submittedName>
        <fullName evidence="1">Uncharacterized protein</fullName>
    </submittedName>
</protein>
<gene>
    <name evidence="1" type="ORF">TSAR_003936</name>
</gene>
<dbReference type="Proteomes" id="UP000215335">
    <property type="component" value="Unassembled WGS sequence"/>
</dbReference>
<dbReference type="AlphaFoldDB" id="A0A232FJC0"/>
<evidence type="ECO:0000313" key="2">
    <source>
        <dbReference type="Proteomes" id="UP000215335"/>
    </source>
</evidence>
<name>A0A232FJC0_9HYME</name>
<sequence>MIEAPEKHPEVRMYFIKKVQTFSSMLSIWMTNSIANSGDGTPAIFSVVFVITGLRKKCRMKLLIPIFFHGLRGPRSSVILIRGFEGFSEVLKCVKEIRNGRASSFTIWESVIGDFELVASEEQHRQSPRASSPRDSSCGFIQLVVVRRKSISPSAERKFLIKVLRSSEVREGNEEWKSVIVYDLEIRDSRVSRCATTKPSNTCYGKIIRESTVIKKDDRNTGEASGSLNVLHQKSDRDNKETHLFLYNEECEPKHRIINLPGVVDSVDPRIDAGHGLGEHSRQHAGERRYQFAEKRSCVGVSKLPILPISEGSDHRHDGIWRPGAHEQEEDRKGHLGDPHLDTSLLVLGRERFDVHLLRLGRTPKSQNQALSYYGQKSKPYLLAEHLLVSSDGLDQLRVEVDDQYHRKAVGPGENRGDEYFSVLVVAEEVEAAGRQKSLCNSRAKSQLDSIHVLIDYIRIDDYR</sequence>
<evidence type="ECO:0000313" key="1">
    <source>
        <dbReference type="EMBL" id="OXU30640.1"/>
    </source>
</evidence>